<dbReference type="EMBL" id="NDYI01000024">
    <property type="protein sequence ID" value="OXZ36721.1"/>
    <property type="molecule type" value="Genomic_DNA"/>
</dbReference>
<organism evidence="3 4">
    <name type="scientific">Finegoldia magna</name>
    <name type="common">Peptostreptococcus magnus</name>
    <dbReference type="NCBI Taxonomy" id="1260"/>
    <lineage>
        <taxon>Bacteria</taxon>
        <taxon>Bacillati</taxon>
        <taxon>Bacillota</taxon>
        <taxon>Tissierellia</taxon>
        <taxon>Tissierellales</taxon>
        <taxon>Peptoniphilaceae</taxon>
        <taxon>Finegoldia</taxon>
    </lineage>
</organism>
<name>A0A233VWD0_FINMA</name>
<evidence type="ECO:0000256" key="1">
    <source>
        <dbReference type="SAM" id="MobiDB-lite"/>
    </source>
</evidence>
<gene>
    <name evidence="3" type="ORF">B9N56_08685</name>
</gene>
<evidence type="ECO:0000313" key="3">
    <source>
        <dbReference type="EMBL" id="OXZ36721.1"/>
    </source>
</evidence>
<reference evidence="4" key="1">
    <citation type="submission" date="2017-04" db="EMBL/GenBank/DDBJ databases">
        <title>Finegoldia magna isolated from orthopedic joint implant-associated infections.</title>
        <authorList>
            <person name="Bjorklund S."/>
            <person name="Bruggemann H."/>
            <person name="Jensen A."/>
            <person name="Hellmark B."/>
            <person name="Soderquist B."/>
        </authorList>
    </citation>
    <scope>NUCLEOTIDE SEQUENCE [LARGE SCALE GENOMIC DNA]</scope>
    <source>
        <strain evidence="4">08T492</strain>
    </source>
</reference>
<dbReference type="Proteomes" id="UP000215361">
    <property type="component" value="Unassembled WGS sequence"/>
</dbReference>
<proteinExistence type="predicted"/>
<protein>
    <submittedName>
        <fullName evidence="3">Uncharacterized protein</fullName>
    </submittedName>
</protein>
<keyword evidence="2" id="KW-0812">Transmembrane</keyword>
<feature type="region of interest" description="Disordered" evidence="1">
    <location>
        <begin position="187"/>
        <end position="206"/>
    </location>
</feature>
<dbReference type="AlphaFoldDB" id="A0A233VWD0"/>
<keyword evidence="2" id="KW-0472">Membrane</keyword>
<feature type="transmembrane region" description="Helical" evidence="2">
    <location>
        <begin position="7"/>
        <end position="29"/>
    </location>
</feature>
<keyword evidence="2" id="KW-1133">Transmembrane helix</keyword>
<accession>A0A233VWD0</accession>
<evidence type="ECO:0000313" key="4">
    <source>
        <dbReference type="Proteomes" id="UP000215361"/>
    </source>
</evidence>
<sequence>MKRKSKAYITIYALYMIFVLMIVIVFLLVQVKNIRTINTYKYNYIKAKANAYSTVQIINKRKLFDEKLNGNFTKNTFKIQIEEIPEKTRSYVNFYEEKGGDRKVFSFMSYYPDNNGSYVTTKMVYKRKNPFEKRIIPKEKIEELLPEITQGRQSLGIKNCFVFSLNNKTYFVDKNIVDQKYQEYAQEKSNGNSGEIAENDDENISDEKRDDAKIEMDEQFLSKLVEHSSTRTNIVVDADDITIFNDVTIDGVFIDKDNVYYVANKKARKNPEITVNGILILKNSQAYDYKVKGEYLSTKKVDINFTEDKKVYKSKKYEFAGSYYE</sequence>
<comment type="caution">
    <text evidence="3">The sequence shown here is derived from an EMBL/GenBank/DDBJ whole genome shotgun (WGS) entry which is preliminary data.</text>
</comment>
<dbReference type="RefSeq" id="WP_094203083.1">
    <property type="nucleotide sequence ID" value="NZ_NDYI01000024.1"/>
</dbReference>
<evidence type="ECO:0000256" key="2">
    <source>
        <dbReference type="SAM" id="Phobius"/>
    </source>
</evidence>